<dbReference type="InterPro" id="IPR001680">
    <property type="entry name" value="WD40_rpt"/>
</dbReference>
<organism evidence="2 3">
    <name type="scientific">Saccharomycopsis crataegensis</name>
    <dbReference type="NCBI Taxonomy" id="43959"/>
    <lineage>
        <taxon>Eukaryota</taxon>
        <taxon>Fungi</taxon>
        <taxon>Dikarya</taxon>
        <taxon>Ascomycota</taxon>
        <taxon>Saccharomycotina</taxon>
        <taxon>Saccharomycetes</taxon>
        <taxon>Saccharomycopsidaceae</taxon>
        <taxon>Saccharomycopsis</taxon>
    </lineage>
</organism>
<dbReference type="PANTHER" id="PTHR45589:SF1">
    <property type="entry name" value="WD REPEAT DOMAIN 62, ISOFORM G"/>
    <property type="match status" value="1"/>
</dbReference>
<protein>
    <submittedName>
        <fullName evidence="2">Uncharacterized protein</fullName>
    </submittedName>
</protein>
<proteinExistence type="predicted"/>
<feature type="region of interest" description="Disordered" evidence="1">
    <location>
        <begin position="958"/>
        <end position="1032"/>
    </location>
</feature>
<evidence type="ECO:0000313" key="2">
    <source>
        <dbReference type="EMBL" id="GMM34940.1"/>
    </source>
</evidence>
<name>A0AAV5QKQ8_9ASCO</name>
<dbReference type="AlphaFoldDB" id="A0AAV5QKQ8"/>
<dbReference type="PANTHER" id="PTHR45589">
    <property type="entry name" value="WD REPEAT DOMAIN 62, ISOFORM G"/>
    <property type="match status" value="1"/>
</dbReference>
<dbReference type="EMBL" id="BTFZ01000004">
    <property type="protein sequence ID" value="GMM34940.1"/>
    <property type="molecule type" value="Genomic_DNA"/>
</dbReference>
<dbReference type="GeneID" id="90072919"/>
<dbReference type="Gene3D" id="2.130.10.10">
    <property type="entry name" value="YVTN repeat-like/Quinoprotein amine dehydrogenase"/>
    <property type="match status" value="2"/>
</dbReference>
<keyword evidence="3" id="KW-1185">Reference proteome</keyword>
<dbReference type="RefSeq" id="XP_064851940.1">
    <property type="nucleotide sequence ID" value="XM_064995868.1"/>
</dbReference>
<dbReference type="InterPro" id="IPR036322">
    <property type="entry name" value="WD40_repeat_dom_sf"/>
</dbReference>
<evidence type="ECO:0000313" key="3">
    <source>
        <dbReference type="Proteomes" id="UP001360560"/>
    </source>
</evidence>
<comment type="caution">
    <text evidence="2">The sequence shown here is derived from an EMBL/GenBank/DDBJ whole genome shotgun (WGS) entry which is preliminary data.</text>
</comment>
<dbReference type="SUPFAM" id="SSF50978">
    <property type="entry name" value="WD40 repeat-like"/>
    <property type="match status" value="2"/>
</dbReference>
<dbReference type="InterPro" id="IPR052779">
    <property type="entry name" value="WDR62"/>
</dbReference>
<dbReference type="SMART" id="SM00320">
    <property type="entry name" value="WD40"/>
    <property type="match status" value="6"/>
</dbReference>
<sequence length="1114" mass="122852">MTHSKPKISPLLSIKSIYGASVVSSSSFCISLKKCSTSSQSIIQENDCMKADGPNAYANLVCYTASGGVVVCDVSLHDLVVQSQRFFCANFQSHSLLSNISASSSSSNSSLKTDKFGFPILTDPLEINSTSNNGAGNSRIDEIMNSNSHTSNMSSINNNSGVITDSGLGQLSNSTPNNSGASHTSLRIKVRTISCVSISSNQKLLAVGETGYQPRILLYSLAPDASGRPLASISEHTFGINSITFSPNGKYLASLGVSNDGYLNVWKINNGANFGVTLIGSNKCTSIVNNMIWLNDTIFTFGLRHLKAWKLDLNSSLINSKTLNVIRGKNVVLAELLSENFTELKLVRNQKSGESKILVLTESGILCSIESEALNITPLMKFKNKISTFYVDDFQDLLWYEELKINEGNTSSNCLKSVKLSELFEMKFSLDHDDFTRNSLVAISSNNGKKITKPSSEVLSIVKAGDDKLFYVSQDEINIYCQSSKTSTNLIEPVFKYISGVKKISSANSLLLWSENGDLAQIGYPGSTENNKGIDPNKLQIHSKQKFNLVDSMNDSIDNKLTSICITRENELVVGDRLGFFLVKNLKSNKYSYYVKAHESSINDIIELTVGDFIFIVTASRDRTLQVFYKKKYSSDKENNNNSNQTADGIEISHDSQKWDLLQTLTIHKANIIQVLNHGNKLLVCSADRSLSVHSIEIDDDDDEPYVTCDKILGIKGTPIKMNIVSSNSLKNAQELVISTNDKQLSVYNLPNLELKRSLKLYCGLNKSLLVDNFAVMKDVDLIACSCSDKSIRVFNYSTGKLITTDWPHSGLIVGLEVYDNKLCADGVTDSSEITKNIISLSNDGCIFIWELKFPKDYDTDSIHGDSMLSLVDFEGDHKKATKKKSLMVIPKVQRKIVKSKSVSNMRHNSSSVNDSLTLKSRSINIDRRTKSGAINLNSLKANVNNASGSLFLKPKVSLPSSRSVSNDPPRTNKQTTTFSKASYSKRETSIGQKPKVSSNYASRSTTMKRATAKGVSQSTISSDKSEDDSNSIEDLLSSLGTLREKLKNGAFVSNNFENLKLLRQELDLTQKDLDAKGEFEEKFSDSLPIKHEFMRSLLENYSDELVNMVKRKL</sequence>
<evidence type="ECO:0000256" key="1">
    <source>
        <dbReference type="SAM" id="MobiDB-lite"/>
    </source>
</evidence>
<feature type="compositionally biased region" description="Polar residues" evidence="1">
    <location>
        <begin position="959"/>
        <end position="983"/>
    </location>
</feature>
<dbReference type="Pfam" id="PF00400">
    <property type="entry name" value="WD40"/>
    <property type="match status" value="1"/>
</dbReference>
<gene>
    <name evidence="2" type="ORF">DASC09_022650</name>
</gene>
<dbReference type="InterPro" id="IPR015943">
    <property type="entry name" value="WD40/YVTN_repeat-like_dom_sf"/>
</dbReference>
<reference evidence="2 3" key="1">
    <citation type="journal article" date="2023" name="Elife">
        <title>Identification of key yeast species and microbe-microbe interactions impacting larval growth of Drosophila in the wild.</title>
        <authorList>
            <person name="Mure A."/>
            <person name="Sugiura Y."/>
            <person name="Maeda R."/>
            <person name="Honda K."/>
            <person name="Sakurai N."/>
            <person name="Takahashi Y."/>
            <person name="Watada M."/>
            <person name="Katoh T."/>
            <person name="Gotoh A."/>
            <person name="Gotoh Y."/>
            <person name="Taniguchi I."/>
            <person name="Nakamura K."/>
            <person name="Hayashi T."/>
            <person name="Katayama T."/>
            <person name="Uemura T."/>
            <person name="Hattori Y."/>
        </authorList>
    </citation>
    <scope>NUCLEOTIDE SEQUENCE [LARGE SCALE GENOMIC DNA]</scope>
    <source>
        <strain evidence="2 3">SC-9</strain>
    </source>
</reference>
<feature type="compositionally biased region" description="Polar residues" evidence="1">
    <location>
        <begin position="990"/>
        <end position="1023"/>
    </location>
</feature>
<dbReference type="Proteomes" id="UP001360560">
    <property type="component" value="Unassembled WGS sequence"/>
</dbReference>
<accession>A0AAV5QKQ8</accession>